<dbReference type="EMBL" id="GG657754">
    <property type="protein sequence ID" value="EFL24953.1"/>
    <property type="molecule type" value="Genomic_DNA"/>
</dbReference>
<name>D9WBJ7_9ACTN</name>
<proteinExistence type="predicted"/>
<protein>
    <submittedName>
        <fullName evidence="1">Uncharacterized protein</fullName>
    </submittedName>
</protein>
<dbReference type="HOGENOM" id="CLU_2511270_0_0_11"/>
<gene>
    <name evidence="1" type="ORF">SSOG_04667</name>
</gene>
<dbReference type="Proteomes" id="UP000003963">
    <property type="component" value="Unassembled WGS sequence"/>
</dbReference>
<dbReference type="AlphaFoldDB" id="D9WBJ7"/>
<accession>D9WBJ7</accession>
<sequence>MPVEFLSDEQGETYGTFAEKPTRPGLEPFLFLEDVDWDLIALRRNKRHQFGARSRCARCATSVGPWGPARGAMAGGRAPGRATRR</sequence>
<evidence type="ECO:0000313" key="2">
    <source>
        <dbReference type="Proteomes" id="UP000003963"/>
    </source>
</evidence>
<organism evidence="1 2">
    <name type="scientific">Streptomyces himastatinicus ATCC 53653</name>
    <dbReference type="NCBI Taxonomy" id="457427"/>
    <lineage>
        <taxon>Bacteria</taxon>
        <taxon>Bacillati</taxon>
        <taxon>Actinomycetota</taxon>
        <taxon>Actinomycetes</taxon>
        <taxon>Kitasatosporales</taxon>
        <taxon>Streptomycetaceae</taxon>
        <taxon>Streptomyces</taxon>
        <taxon>Streptomyces violaceusniger group</taxon>
    </lineage>
</organism>
<keyword evidence="2" id="KW-1185">Reference proteome</keyword>
<evidence type="ECO:0000313" key="1">
    <source>
        <dbReference type="EMBL" id="EFL24953.1"/>
    </source>
</evidence>
<reference evidence="1 2" key="1">
    <citation type="submission" date="2009-02" db="EMBL/GenBank/DDBJ databases">
        <title>Annotation of Streptomyces hygroscopicus strain ATCC 53653.</title>
        <authorList>
            <consortium name="The Broad Institute Genome Sequencing Platform"/>
            <consortium name="Broad Institute Microbial Sequencing Center"/>
            <person name="Fischbach M."/>
            <person name="Godfrey P."/>
            <person name="Ward D."/>
            <person name="Young S."/>
            <person name="Zeng Q."/>
            <person name="Koehrsen M."/>
            <person name="Alvarado L."/>
            <person name="Berlin A.M."/>
            <person name="Bochicchio J."/>
            <person name="Borenstein D."/>
            <person name="Chapman S.B."/>
            <person name="Chen Z."/>
            <person name="Engels R."/>
            <person name="Freedman E."/>
            <person name="Gellesch M."/>
            <person name="Goldberg J."/>
            <person name="Griggs A."/>
            <person name="Gujja S."/>
            <person name="Heilman E.R."/>
            <person name="Heiman D.I."/>
            <person name="Hepburn T.A."/>
            <person name="Howarth C."/>
            <person name="Jen D."/>
            <person name="Larson L."/>
            <person name="Lewis B."/>
            <person name="Mehta T."/>
            <person name="Park D."/>
            <person name="Pearson M."/>
            <person name="Richards J."/>
            <person name="Roberts A."/>
            <person name="Saif S."/>
            <person name="Shea T.D."/>
            <person name="Shenoy N."/>
            <person name="Sisk P."/>
            <person name="Stolte C."/>
            <person name="Sykes S.N."/>
            <person name="Thomson T."/>
            <person name="Walk T."/>
            <person name="White J."/>
            <person name="Yandava C."/>
            <person name="Straight P."/>
            <person name="Clardy J."/>
            <person name="Hung D."/>
            <person name="Kolter R."/>
            <person name="Mekalanos J."/>
            <person name="Walker S."/>
            <person name="Walsh C.T."/>
            <person name="Wieland-Brown L.C."/>
            <person name="Haas B."/>
            <person name="Nusbaum C."/>
            <person name="Birren B."/>
        </authorList>
    </citation>
    <scope>NUCLEOTIDE SEQUENCE [LARGE SCALE GENOMIC DNA]</scope>
    <source>
        <strain evidence="1 2">ATCC 53653</strain>
    </source>
</reference>